<dbReference type="AlphaFoldDB" id="A0A913YL04"/>
<dbReference type="GO" id="GO:0030286">
    <property type="term" value="C:dynein complex"/>
    <property type="evidence" value="ECO:0007669"/>
    <property type="project" value="UniProtKB-KW"/>
</dbReference>
<dbReference type="Proteomes" id="UP000887567">
    <property type="component" value="Unplaced"/>
</dbReference>
<evidence type="ECO:0000256" key="5">
    <source>
        <dbReference type="SAM" id="Coils"/>
    </source>
</evidence>
<dbReference type="GO" id="GO:0007017">
    <property type="term" value="P:microtubule-based process"/>
    <property type="evidence" value="ECO:0007669"/>
    <property type="project" value="InterPro"/>
</dbReference>
<feature type="compositionally biased region" description="Polar residues" evidence="6">
    <location>
        <begin position="25"/>
        <end position="34"/>
    </location>
</feature>
<protein>
    <recommendedName>
        <fullName evidence="9">Dynactin subunit 2</fullName>
    </recommendedName>
</protein>
<name>A0A913YL04_EXADI</name>
<keyword evidence="4" id="KW-0243">Dynein</keyword>
<keyword evidence="3" id="KW-0963">Cytoplasm</keyword>
<dbReference type="OMA" id="YKFGDWE"/>
<keyword evidence="8" id="KW-1185">Reference proteome</keyword>
<dbReference type="OrthoDB" id="4977at2759"/>
<accession>A0A913YL04</accession>
<dbReference type="RefSeq" id="XP_028515799.1">
    <property type="nucleotide sequence ID" value="XM_028659998.1"/>
</dbReference>
<evidence type="ECO:0000256" key="6">
    <source>
        <dbReference type="SAM" id="MobiDB-lite"/>
    </source>
</evidence>
<dbReference type="KEGG" id="epa:110242168"/>
<dbReference type="GeneID" id="110242168"/>
<comment type="subcellular location">
    <subcellularLocation>
        <location evidence="1">Cytoplasm</location>
    </subcellularLocation>
</comment>
<organism evidence="7 8">
    <name type="scientific">Exaiptasia diaphana</name>
    <name type="common">Tropical sea anemone</name>
    <name type="synonym">Aiptasia pulchella</name>
    <dbReference type="NCBI Taxonomy" id="2652724"/>
    <lineage>
        <taxon>Eukaryota</taxon>
        <taxon>Metazoa</taxon>
        <taxon>Cnidaria</taxon>
        <taxon>Anthozoa</taxon>
        <taxon>Hexacorallia</taxon>
        <taxon>Actiniaria</taxon>
        <taxon>Aiptasiidae</taxon>
        <taxon>Exaiptasia</taxon>
    </lineage>
</organism>
<evidence type="ECO:0000256" key="1">
    <source>
        <dbReference type="ARBA" id="ARBA00004496"/>
    </source>
</evidence>
<evidence type="ECO:0000313" key="7">
    <source>
        <dbReference type="EnsemblMetazoa" id="XP_028515799.1"/>
    </source>
</evidence>
<dbReference type="GO" id="GO:0005869">
    <property type="term" value="C:dynactin complex"/>
    <property type="evidence" value="ECO:0007669"/>
    <property type="project" value="InterPro"/>
</dbReference>
<evidence type="ECO:0000313" key="8">
    <source>
        <dbReference type="Proteomes" id="UP000887567"/>
    </source>
</evidence>
<dbReference type="Pfam" id="PF04912">
    <property type="entry name" value="Dynamitin"/>
    <property type="match status" value="1"/>
</dbReference>
<evidence type="ECO:0008006" key="9">
    <source>
        <dbReference type="Google" id="ProtNLM"/>
    </source>
</evidence>
<dbReference type="GO" id="GO:0005737">
    <property type="term" value="C:cytoplasm"/>
    <property type="evidence" value="ECO:0007669"/>
    <property type="project" value="UniProtKB-SubCell"/>
</dbReference>
<feature type="region of interest" description="Disordered" evidence="6">
    <location>
        <begin position="1"/>
        <end position="42"/>
    </location>
</feature>
<feature type="coiled-coil region" evidence="5">
    <location>
        <begin position="97"/>
        <end position="134"/>
    </location>
</feature>
<dbReference type="PANTHER" id="PTHR15346">
    <property type="entry name" value="DYNACTIN SUBUNIT"/>
    <property type="match status" value="1"/>
</dbReference>
<reference evidence="7" key="1">
    <citation type="submission" date="2022-11" db="UniProtKB">
        <authorList>
            <consortium name="EnsemblMetazoa"/>
        </authorList>
    </citation>
    <scope>IDENTIFICATION</scope>
</reference>
<dbReference type="EnsemblMetazoa" id="XM_028659998.1">
    <property type="protein sequence ID" value="XP_028515799.1"/>
    <property type="gene ID" value="LOC110242168"/>
</dbReference>
<dbReference type="InterPro" id="IPR028133">
    <property type="entry name" value="Dynamitin"/>
</dbReference>
<comment type="similarity">
    <text evidence="2">Belongs to the dynactin subunit 2 family.</text>
</comment>
<evidence type="ECO:0000256" key="4">
    <source>
        <dbReference type="ARBA" id="ARBA00023017"/>
    </source>
</evidence>
<proteinExistence type="inferred from homology"/>
<evidence type="ECO:0000256" key="2">
    <source>
        <dbReference type="ARBA" id="ARBA00006176"/>
    </source>
</evidence>
<keyword evidence="5" id="KW-0175">Coiled coil</keyword>
<evidence type="ECO:0000256" key="3">
    <source>
        <dbReference type="ARBA" id="ARBA00022490"/>
    </source>
</evidence>
<sequence>MAARSKYANLPGIDNQPDVFETPDVDNSNQNGLESNDDNMDENVEVLKIDSRKAYDSFKGRYLDSNESDFSDNIGMKHRKGYCAKTEYEILGESKEKERPDQKYQRLQHEMRELAEELEQIKDASLDEKEAKKLSPVTLAQEVKVLQQQLHDLHLEKALGQKVLTGSSTPQTGLSQRLKTQLESFKTQETGDSKASKGKLDCVTYELYYKPEHAKFNQLSKMSDLEKRISTLEKVLGNDLAQVSSLTADLEIKEKNILGIVSAIQSKVALLDPNHVEHIDARLQGILHHVTQVSEKKDSVENAAKQSKVNELYDLISKWDCVVDVVPDVIKRLHSLRFLHEQGSEFGQTLVQLDRAQHEVTDQLKTQEKLLKEVDLKFTSNMSAIQENCGKIETRISALQSKIEKRGR</sequence>